<dbReference type="PRINTS" id="PR00080">
    <property type="entry name" value="SDRFAMILY"/>
</dbReference>
<dbReference type="Pfam" id="PF00106">
    <property type="entry name" value="adh_short"/>
    <property type="match status" value="1"/>
</dbReference>
<comment type="similarity">
    <text evidence="1 3">Belongs to the short-chain dehydrogenases/reductases (SDR) family.</text>
</comment>
<dbReference type="SUPFAM" id="SSF51735">
    <property type="entry name" value="NAD(P)-binding Rossmann-fold domains"/>
    <property type="match status" value="1"/>
</dbReference>
<evidence type="ECO:0000256" key="2">
    <source>
        <dbReference type="ARBA" id="ARBA00023002"/>
    </source>
</evidence>
<dbReference type="PANTHER" id="PTHR44196">
    <property type="entry name" value="DEHYDROGENASE/REDUCTASE SDR FAMILY MEMBER 7B"/>
    <property type="match status" value="1"/>
</dbReference>
<dbReference type="GO" id="GO:0016020">
    <property type="term" value="C:membrane"/>
    <property type="evidence" value="ECO:0007669"/>
    <property type="project" value="TreeGrafter"/>
</dbReference>
<dbReference type="InterPro" id="IPR036291">
    <property type="entry name" value="NAD(P)-bd_dom_sf"/>
</dbReference>
<evidence type="ECO:0000256" key="1">
    <source>
        <dbReference type="ARBA" id="ARBA00006484"/>
    </source>
</evidence>
<dbReference type="AlphaFoldDB" id="A0AA95H442"/>
<reference evidence="4" key="2">
    <citation type="submission" date="2023-04" db="EMBL/GenBank/DDBJ databases">
        <authorList>
            <person name="Beletskiy A.V."/>
            <person name="Mardanov A.V."/>
            <person name="Ravin N.V."/>
        </authorList>
    </citation>
    <scope>NUCLEOTIDE SEQUENCE</scope>
    <source>
        <strain evidence="4">GKL-01</strain>
    </source>
</reference>
<evidence type="ECO:0000256" key="3">
    <source>
        <dbReference type="RuleBase" id="RU000363"/>
    </source>
</evidence>
<dbReference type="GO" id="GO:0016491">
    <property type="term" value="F:oxidoreductase activity"/>
    <property type="evidence" value="ECO:0007669"/>
    <property type="project" value="UniProtKB-KW"/>
</dbReference>
<evidence type="ECO:0000313" key="4">
    <source>
        <dbReference type="EMBL" id="WGZ90456.1"/>
    </source>
</evidence>
<dbReference type="Proteomes" id="UP001300672">
    <property type="component" value="Chromosome"/>
</dbReference>
<keyword evidence="2" id="KW-0560">Oxidoreductase</keyword>
<organism evidence="4">
    <name type="scientific">Candidatus Thiocaldithrix dubininis</name>
    <dbReference type="NCBI Taxonomy" id="3080823"/>
    <lineage>
        <taxon>Bacteria</taxon>
        <taxon>Pseudomonadati</taxon>
        <taxon>Pseudomonadota</taxon>
        <taxon>Gammaproteobacteria</taxon>
        <taxon>Thiotrichales</taxon>
        <taxon>Thiotrichaceae</taxon>
        <taxon>Candidatus Thiocaldithrix</taxon>
    </lineage>
</organism>
<proteinExistence type="inferred from homology"/>
<dbReference type="InterPro" id="IPR020904">
    <property type="entry name" value="Sc_DH/Rdtase_CS"/>
</dbReference>
<protein>
    <submittedName>
        <fullName evidence="4">SDR family NAD(P)-dependent oxidoreductase</fullName>
    </submittedName>
</protein>
<dbReference type="InterPro" id="IPR002347">
    <property type="entry name" value="SDR_fam"/>
</dbReference>
<dbReference type="EMBL" id="CP124755">
    <property type="protein sequence ID" value="WGZ90456.1"/>
    <property type="molecule type" value="Genomic_DNA"/>
</dbReference>
<dbReference type="KEGG" id="tdu:QJT80_13325"/>
<sequence length="258" mass="27827">MSQHIIITGASSGIGAALALQYAKPNTVLGLIANSEETLAIVANQCITLGATVKSQVLDVRNRDALNSWITNFDQDHPIDLIIANAGVTSGLGLNAESESREAIQHVIDVNLYGVINTVYPVIEPMRMRKQGHIVLVSSLAAYRGLPITPAYCASKAAVKSYGEALRGWLRADNIKVSVICPGFVDSKMSQKFTGGKPFLLTPDQAASIIIKGIRTNKAITAFPFPLNFGTWLLSIIPNRLAELIVDHIGYGAYRQKK</sequence>
<dbReference type="PANTHER" id="PTHR44196:SF1">
    <property type="entry name" value="DEHYDROGENASE_REDUCTASE SDR FAMILY MEMBER 7B"/>
    <property type="match status" value="1"/>
</dbReference>
<dbReference type="PRINTS" id="PR00081">
    <property type="entry name" value="GDHRDH"/>
</dbReference>
<reference evidence="4" key="1">
    <citation type="journal article" date="2023" name="Int. J. Mol. Sci.">
        <title>Metagenomics Revealed a New Genus 'Candidatus Thiocaldithrix dubininis' gen. nov., sp. nov. and a New Species 'Candidatus Thiothrix putei' sp. nov. in the Family Thiotrichaceae, Some Members of Which Have Traits of Both Na+- and H+-Motive Energetics.</title>
        <authorList>
            <person name="Ravin N.V."/>
            <person name="Muntyan M.S."/>
            <person name="Smolyakov D.D."/>
            <person name="Rudenko T.S."/>
            <person name="Beletsky A.V."/>
            <person name="Mardanov A.V."/>
            <person name="Grabovich M.Y."/>
        </authorList>
    </citation>
    <scope>NUCLEOTIDE SEQUENCE</scope>
    <source>
        <strain evidence="4">GKL-01</strain>
    </source>
</reference>
<dbReference type="PROSITE" id="PS00061">
    <property type="entry name" value="ADH_SHORT"/>
    <property type="match status" value="1"/>
</dbReference>
<dbReference type="Gene3D" id="3.40.50.720">
    <property type="entry name" value="NAD(P)-binding Rossmann-like Domain"/>
    <property type="match status" value="1"/>
</dbReference>
<accession>A0AA95H442</accession>
<gene>
    <name evidence="4" type="ORF">QJT80_13325</name>
</gene>
<name>A0AA95H442_9GAMM</name>